<keyword evidence="1" id="KW-1133">Transmembrane helix</keyword>
<dbReference type="RefSeq" id="WP_189122025.1">
    <property type="nucleotide sequence ID" value="NZ_BMNH01000001.1"/>
</dbReference>
<reference evidence="2" key="1">
    <citation type="journal article" date="2014" name="Int. J. Syst. Evol. Microbiol.">
        <title>Complete genome sequence of Corynebacterium casei LMG S-19264T (=DSM 44701T), isolated from a smear-ripened cheese.</title>
        <authorList>
            <consortium name="US DOE Joint Genome Institute (JGI-PGF)"/>
            <person name="Walter F."/>
            <person name="Albersmeier A."/>
            <person name="Kalinowski J."/>
            <person name="Ruckert C."/>
        </authorList>
    </citation>
    <scope>NUCLEOTIDE SEQUENCE</scope>
    <source>
        <strain evidence="2">CGMCC 4.7368</strain>
    </source>
</reference>
<dbReference type="EMBL" id="BMNH01000001">
    <property type="protein sequence ID" value="GGO60970.1"/>
    <property type="molecule type" value="Genomic_DNA"/>
</dbReference>
<gene>
    <name evidence="2" type="ORF">GCM10012289_02090</name>
</gene>
<reference evidence="2" key="2">
    <citation type="submission" date="2020-09" db="EMBL/GenBank/DDBJ databases">
        <authorList>
            <person name="Sun Q."/>
            <person name="Zhou Y."/>
        </authorList>
    </citation>
    <scope>NUCLEOTIDE SEQUENCE</scope>
    <source>
        <strain evidence="2">CGMCC 4.7368</strain>
    </source>
</reference>
<name>A0A917YNW9_9ACTN</name>
<organism evidence="2 3">
    <name type="scientific">Nonomuraea cavernae</name>
    <dbReference type="NCBI Taxonomy" id="2045107"/>
    <lineage>
        <taxon>Bacteria</taxon>
        <taxon>Bacillati</taxon>
        <taxon>Actinomycetota</taxon>
        <taxon>Actinomycetes</taxon>
        <taxon>Streptosporangiales</taxon>
        <taxon>Streptosporangiaceae</taxon>
        <taxon>Nonomuraea</taxon>
    </lineage>
</organism>
<accession>A0A917YNW9</accession>
<proteinExistence type="predicted"/>
<keyword evidence="1" id="KW-0812">Transmembrane</keyword>
<sequence length="159" mass="16520">MGLQIPDQLSGLLYDLGFLWPVVDEEKLYAAGLLWLRFGGDAGTVARQANDAALRVSAVNTGSSVEAFTGAWAEDDAPHAILTDGATGAYVVGACLFACAGLVLALKITVIVLLCTLLAQVIQALLAGPGSALLIPVYRKFTAMALNALFNRTATVLLG</sequence>
<keyword evidence="3" id="KW-1185">Reference proteome</keyword>
<evidence type="ECO:0000313" key="2">
    <source>
        <dbReference type="EMBL" id="GGO60970.1"/>
    </source>
</evidence>
<protein>
    <submittedName>
        <fullName evidence="2">Uncharacterized protein</fullName>
    </submittedName>
</protein>
<feature type="transmembrane region" description="Helical" evidence="1">
    <location>
        <begin position="111"/>
        <end position="135"/>
    </location>
</feature>
<keyword evidence="1" id="KW-0472">Membrane</keyword>
<evidence type="ECO:0000313" key="3">
    <source>
        <dbReference type="Proteomes" id="UP000646523"/>
    </source>
</evidence>
<comment type="caution">
    <text evidence="2">The sequence shown here is derived from an EMBL/GenBank/DDBJ whole genome shotgun (WGS) entry which is preliminary data.</text>
</comment>
<dbReference type="Proteomes" id="UP000646523">
    <property type="component" value="Unassembled WGS sequence"/>
</dbReference>
<feature type="transmembrane region" description="Helical" evidence="1">
    <location>
        <begin position="87"/>
        <end position="105"/>
    </location>
</feature>
<dbReference type="AlphaFoldDB" id="A0A917YNW9"/>
<evidence type="ECO:0000256" key="1">
    <source>
        <dbReference type="SAM" id="Phobius"/>
    </source>
</evidence>